<comment type="similarity">
    <text evidence="2 8">Belongs to the beta-class carbonic anhydrase family.</text>
</comment>
<dbReference type="PROSITE" id="PS00704">
    <property type="entry name" value="PROK_CO2_ANHYDRASE_1"/>
    <property type="match status" value="1"/>
</dbReference>
<evidence type="ECO:0000256" key="2">
    <source>
        <dbReference type="ARBA" id="ARBA00006217"/>
    </source>
</evidence>
<dbReference type="PROSITE" id="PS00705">
    <property type="entry name" value="PROK_CO2_ANHYDRASE_2"/>
    <property type="match status" value="1"/>
</dbReference>
<evidence type="ECO:0000313" key="10">
    <source>
        <dbReference type="Proteomes" id="UP001059971"/>
    </source>
</evidence>
<dbReference type="CDD" id="cd00884">
    <property type="entry name" value="beta_CA_cladeB"/>
    <property type="match status" value="1"/>
</dbReference>
<dbReference type="InterPro" id="IPR036874">
    <property type="entry name" value="Carbonic_anhydrase_sf"/>
</dbReference>
<sequence length="224" mass="24452">MPAPYLCGTSLAMTDFSDMLQGYRRFRDTGWNQQRARWDELNEGQSPRVMVIACSDSRVDPAQIFDTSPGEIFVVRNVAALVPPFETNPGHHGVSAALEFAVQVLKVGEIVVMGHGKCGGCKAALSQDLKNAPPGEGGFIHNWIELLDDARDIVIGQYGDQRDRAVERAMEQEAVKVSLANLRTFPCVRSKERKGELKLVGSFFAIADGVLNILDEDSGAFSPA</sequence>
<evidence type="ECO:0000256" key="4">
    <source>
        <dbReference type="ARBA" id="ARBA00022723"/>
    </source>
</evidence>
<accession>A0ABN5WIR8</accession>
<evidence type="ECO:0000256" key="3">
    <source>
        <dbReference type="ARBA" id="ARBA00012925"/>
    </source>
</evidence>
<comment type="function">
    <text evidence="8">Reversible hydration of carbon dioxide.</text>
</comment>
<keyword evidence="10" id="KW-1185">Reference proteome</keyword>
<dbReference type="PANTHER" id="PTHR11002">
    <property type="entry name" value="CARBONIC ANHYDRASE"/>
    <property type="match status" value="1"/>
</dbReference>
<evidence type="ECO:0000256" key="5">
    <source>
        <dbReference type="ARBA" id="ARBA00022833"/>
    </source>
</evidence>
<dbReference type="InterPro" id="IPR015892">
    <property type="entry name" value="Carbonic_anhydrase_CS"/>
</dbReference>
<reference evidence="9" key="1">
    <citation type="submission" date="2018-07" db="EMBL/GenBank/DDBJ databases">
        <title>Complete genome sequence of Sphingomonas bisphenolicum strain AO1, a bisphenol A degradative bacterium isolated from Japanese farm field.</title>
        <authorList>
            <person name="Murakami M."/>
            <person name="Koh M."/>
            <person name="Koba S."/>
            <person name="Matsumura Y."/>
        </authorList>
    </citation>
    <scope>NUCLEOTIDE SEQUENCE</scope>
    <source>
        <strain evidence="9">AO1</strain>
    </source>
</reference>
<dbReference type="InterPro" id="IPR045066">
    <property type="entry name" value="Beta_CA_cladeB"/>
</dbReference>
<evidence type="ECO:0000313" key="9">
    <source>
        <dbReference type="EMBL" id="BBF70145.1"/>
    </source>
</evidence>
<evidence type="ECO:0000256" key="7">
    <source>
        <dbReference type="ARBA" id="ARBA00048348"/>
    </source>
</evidence>
<dbReference type="SMART" id="SM00947">
    <property type="entry name" value="Pro_CA"/>
    <property type="match status" value="1"/>
</dbReference>
<keyword evidence="4" id="KW-0479">Metal-binding</keyword>
<dbReference type="SUPFAM" id="SSF53056">
    <property type="entry name" value="beta-carbonic anhydrase, cab"/>
    <property type="match status" value="1"/>
</dbReference>
<evidence type="ECO:0000256" key="6">
    <source>
        <dbReference type="ARBA" id="ARBA00023239"/>
    </source>
</evidence>
<dbReference type="Pfam" id="PF00484">
    <property type="entry name" value="Pro_CA"/>
    <property type="match status" value="1"/>
</dbReference>
<protein>
    <recommendedName>
        <fullName evidence="3 8">Carbonic anhydrase</fullName>
        <ecNumber evidence="3 8">4.2.1.1</ecNumber>
    </recommendedName>
    <alternativeName>
        <fullName evidence="8">Carbonate dehydratase</fullName>
    </alternativeName>
</protein>
<evidence type="ECO:0000256" key="8">
    <source>
        <dbReference type="RuleBase" id="RU003956"/>
    </source>
</evidence>
<dbReference type="Proteomes" id="UP001059971">
    <property type="component" value="Chromosome 1"/>
</dbReference>
<dbReference type="PANTHER" id="PTHR11002:SF76">
    <property type="entry name" value="CARBONIC ANHYDRASE"/>
    <property type="match status" value="1"/>
</dbReference>
<comment type="cofactor">
    <cofactor evidence="1">
        <name>Zn(2+)</name>
        <dbReference type="ChEBI" id="CHEBI:29105"/>
    </cofactor>
</comment>
<keyword evidence="5 8" id="KW-0862">Zinc</keyword>
<comment type="catalytic activity">
    <reaction evidence="7 8">
        <text>hydrogencarbonate + H(+) = CO2 + H2O</text>
        <dbReference type="Rhea" id="RHEA:10748"/>
        <dbReference type="ChEBI" id="CHEBI:15377"/>
        <dbReference type="ChEBI" id="CHEBI:15378"/>
        <dbReference type="ChEBI" id="CHEBI:16526"/>
        <dbReference type="ChEBI" id="CHEBI:17544"/>
        <dbReference type="EC" id="4.2.1.1"/>
    </reaction>
</comment>
<proteinExistence type="inferred from homology"/>
<dbReference type="Gene3D" id="3.40.1050.10">
    <property type="entry name" value="Carbonic anhydrase"/>
    <property type="match status" value="1"/>
</dbReference>
<keyword evidence="6 8" id="KW-0456">Lyase</keyword>
<dbReference type="EC" id="4.2.1.1" evidence="3 8"/>
<evidence type="ECO:0000256" key="1">
    <source>
        <dbReference type="ARBA" id="ARBA00001947"/>
    </source>
</evidence>
<organism evidence="9 10">
    <name type="scientific">Sphingomonas bisphenolicum</name>
    <dbReference type="NCBI Taxonomy" id="296544"/>
    <lineage>
        <taxon>Bacteria</taxon>
        <taxon>Pseudomonadati</taxon>
        <taxon>Pseudomonadota</taxon>
        <taxon>Alphaproteobacteria</taxon>
        <taxon>Sphingomonadales</taxon>
        <taxon>Sphingomonadaceae</taxon>
        <taxon>Sphingomonas</taxon>
    </lineage>
</organism>
<dbReference type="InterPro" id="IPR001765">
    <property type="entry name" value="Carbonic_anhydrase"/>
</dbReference>
<dbReference type="EMBL" id="AP018817">
    <property type="protein sequence ID" value="BBF70145.1"/>
    <property type="molecule type" value="Genomic_DNA"/>
</dbReference>
<name>A0ABN5WIR8_9SPHN</name>
<gene>
    <name evidence="9" type="ORF">SBA_ch1_23450</name>
</gene>